<evidence type="ECO:0000313" key="1">
    <source>
        <dbReference type="EMBL" id="CEN45960.1"/>
    </source>
</evidence>
<keyword evidence="2" id="KW-1185">Reference proteome</keyword>
<reference evidence="1 2" key="1">
    <citation type="submission" date="2015-01" db="EMBL/GenBank/DDBJ databases">
        <authorList>
            <person name="Xiang T."/>
            <person name="Song Y."/>
            <person name="Huang L."/>
            <person name="Wang B."/>
            <person name="Wu P."/>
        </authorList>
    </citation>
    <scope>NUCLEOTIDE SEQUENCE [LARGE SCALE GENOMIC DNA]</scope>
    <source>
        <strain evidence="1 2">CcD38</strain>
    </source>
</reference>
<gene>
    <name evidence="1" type="ORF">CCAND38_300027</name>
</gene>
<evidence type="ECO:0000313" key="2">
    <source>
        <dbReference type="Proteomes" id="UP000045051"/>
    </source>
</evidence>
<evidence type="ECO:0008006" key="3">
    <source>
        <dbReference type="Google" id="ProtNLM"/>
    </source>
</evidence>
<organism evidence="1 2">
    <name type="scientific">Capnocytophaga canis</name>
    <dbReference type="NCBI Taxonomy" id="1848903"/>
    <lineage>
        <taxon>Bacteria</taxon>
        <taxon>Pseudomonadati</taxon>
        <taxon>Bacteroidota</taxon>
        <taxon>Flavobacteriia</taxon>
        <taxon>Flavobacteriales</taxon>
        <taxon>Flavobacteriaceae</taxon>
        <taxon>Capnocytophaga</taxon>
    </lineage>
</organism>
<dbReference type="Gene3D" id="2.130.10.10">
    <property type="entry name" value="YVTN repeat-like/Quinoprotein amine dehydrogenase"/>
    <property type="match status" value="1"/>
</dbReference>
<name>A0A0B7I2M7_9FLAO</name>
<sequence length="401" mass="43948">MKKNAMLVACLATFFAVSCDKENETPDAMSGKGEILIEATVVNNDLSGSGYIQLLDDISPKTVSNQNAFPISPITPPSVHKNWIFTFPSFFGTDASELTKFVREDGVLKKSATMSLPGNSQATHLTVVNDTKAYLGLTGLGKIFIFNPTTMVKTGEIDLNTYGDPNPEPSGMIIRDNLLFVTLGQWKAGTWLPQEKAVEVLIINTQTDAIEKHIKETASGLSFPTHPGDRILMDEHKNIYLVCIGAFGQVDGFGGGFLRIKAGETDIDPTFSMKFDDITVADAPGKISYFLPARYIKNNITYGYVAIKEYTPDQQMSPLAVMYAPVKVDLSSKQVTLIKGIPVANGYSTGMGIYKNNTFLFGSINQTSKGFYTYDLSTGKVSTEPIIKVEGFPKFFYWFGE</sequence>
<proteinExistence type="predicted"/>
<dbReference type="Proteomes" id="UP000045051">
    <property type="component" value="Unassembled WGS sequence"/>
</dbReference>
<dbReference type="PROSITE" id="PS51257">
    <property type="entry name" value="PROKAR_LIPOPROTEIN"/>
    <property type="match status" value="1"/>
</dbReference>
<accession>A0A0B7I2M7</accession>
<dbReference type="AlphaFoldDB" id="A0A0B7I2M7"/>
<dbReference type="RefSeq" id="WP_052458135.1">
    <property type="nucleotide sequence ID" value="NZ_CDOI01000141.1"/>
</dbReference>
<dbReference type="InterPro" id="IPR015943">
    <property type="entry name" value="WD40/YVTN_repeat-like_dom_sf"/>
</dbReference>
<protein>
    <recommendedName>
        <fullName evidence="3">Lipoprotein</fullName>
    </recommendedName>
</protein>
<dbReference type="EMBL" id="CDOI01000141">
    <property type="protein sequence ID" value="CEN45960.1"/>
    <property type="molecule type" value="Genomic_DNA"/>
</dbReference>